<dbReference type="InterPro" id="IPR050469">
    <property type="entry name" value="Diguanylate_Cyclase"/>
</dbReference>
<dbReference type="NCBIfam" id="TIGR00254">
    <property type="entry name" value="GGDEF"/>
    <property type="match status" value="1"/>
</dbReference>
<dbReference type="Gene3D" id="3.30.450.20">
    <property type="entry name" value="PAS domain"/>
    <property type="match status" value="1"/>
</dbReference>
<accession>A0A6C0FPH9</accession>
<protein>
    <submittedName>
        <fullName evidence="3">Diguanylate cyclase</fullName>
    </submittedName>
</protein>
<dbReference type="AlphaFoldDB" id="A0A6C0FPH9"/>
<evidence type="ECO:0000256" key="1">
    <source>
        <dbReference type="SAM" id="Coils"/>
    </source>
</evidence>
<feature type="coiled-coil region" evidence="1">
    <location>
        <begin position="123"/>
        <end position="164"/>
    </location>
</feature>
<dbReference type="EMBL" id="CP048209">
    <property type="protein sequence ID" value="QHT58797.1"/>
    <property type="molecule type" value="Genomic_DNA"/>
</dbReference>
<dbReference type="CDD" id="cd00130">
    <property type="entry name" value="PAS"/>
    <property type="match status" value="1"/>
</dbReference>
<dbReference type="PANTHER" id="PTHR45138:SF9">
    <property type="entry name" value="DIGUANYLATE CYCLASE DGCM-RELATED"/>
    <property type="match status" value="1"/>
</dbReference>
<feature type="domain" description="GGDEF" evidence="2">
    <location>
        <begin position="195"/>
        <end position="323"/>
    </location>
</feature>
<dbReference type="FunFam" id="3.30.70.270:FF:000001">
    <property type="entry name" value="Diguanylate cyclase domain protein"/>
    <property type="match status" value="1"/>
</dbReference>
<dbReference type="InterPro" id="IPR035965">
    <property type="entry name" value="PAS-like_dom_sf"/>
</dbReference>
<evidence type="ECO:0000313" key="3">
    <source>
        <dbReference type="EMBL" id="QHT58797.1"/>
    </source>
</evidence>
<dbReference type="GO" id="GO:1902201">
    <property type="term" value="P:negative regulation of bacterial-type flagellum-dependent cell motility"/>
    <property type="evidence" value="ECO:0007669"/>
    <property type="project" value="TreeGrafter"/>
</dbReference>
<dbReference type="Proteomes" id="UP000476064">
    <property type="component" value="Chromosome"/>
</dbReference>
<dbReference type="InterPro" id="IPR043128">
    <property type="entry name" value="Rev_trsase/Diguanyl_cyclase"/>
</dbReference>
<dbReference type="SUPFAM" id="SSF55073">
    <property type="entry name" value="Nucleotide cyclase"/>
    <property type="match status" value="1"/>
</dbReference>
<dbReference type="GO" id="GO:0005886">
    <property type="term" value="C:plasma membrane"/>
    <property type="evidence" value="ECO:0007669"/>
    <property type="project" value="TreeGrafter"/>
</dbReference>
<dbReference type="NCBIfam" id="TIGR00229">
    <property type="entry name" value="sensory_box"/>
    <property type="match status" value="1"/>
</dbReference>
<evidence type="ECO:0000259" key="2">
    <source>
        <dbReference type="PROSITE" id="PS50887"/>
    </source>
</evidence>
<name>A0A6C0FPH9_9BACL</name>
<dbReference type="GO" id="GO:0052621">
    <property type="term" value="F:diguanylate cyclase activity"/>
    <property type="evidence" value="ECO:0007669"/>
    <property type="project" value="TreeGrafter"/>
</dbReference>
<proteinExistence type="predicted"/>
<organism evidence="3 4">
    <name type="scientific">Paenibacillus lycopersici</name>
    <dbReference type="NCBI Taxonomy" id="2704462"/>
    <lineage>
        <taxon>Bacteria</taxon>
        <taxon>Bacillati</taxon>
        <taxon>Bacillota</taxon>
        <taxon>Bacilli</taxon>
        <taxon>Bacillales</taxon>
        <taxon>Paenibacillaceae</taxon>
        <taxon>Paenibacillus</taxon>
    </lineage>
</organism>
<dbReference type="Gene3D" id="3.30.70.270">
    <property type="match status" value="1"/>
</dbReference>
<dbReference type="InterPro" id="IPR000014">
    <property type="entry name" value="PAS"/>
</dbReference>
<dbReference type="SUPFAM" id="SSF55785">
    <property type="entry name" value="PYP-like sensor domain (PAS domain)"/>
    <property type="match status" value="1"/>
</dbReference>
<evidence type="ECO:0000313" key="4">
    <source>
        <dbReference type="Proteomes" id="UP000476064"/>
    </source>
</evidence>
<dbReference type="RefSeq" id="WP_162354867.1">
    <property type="nucleotide sequence ID" value="NZ_CP048209.1"/>
</dbReference>
<dbReference type="PANTHER" id="PTHR45138">
    <property type="entry name" value="REGULATORY COMPONENTS OF SENSORY TRANSDUCTION SYSTEM"/>
    <property type="match status" value="1"/>
</dbReference>
<dbReference type="Pfam" id="PF00990">
    <property type="entry name" value="GGDEF"/>
    <property type="match status" value="1"/>
</dbReference>
<dbReference type="InterPro" id="IPR000160">
    <property type="entry name" value="GGDEF_dom"/>
</dbReference>
<keyword evidence="1" id="KW-0175">Coiled coil</keyword>
<dbReference type="CDD" id="cd01949">
    <property type="entry name" value="GGDEF"/>
    <property type="match status" value="1"/>
</dbReference>
<keyword evidence="4" id="KW-1185">Reference proteome</keyword>
<reference evidence="3 4" key="1">
    <citation type="submission" date="2020-01" db="EMBL/GenBank/DDBJ databases">
        <title>Paenibacillus sp. nov., isolated from tomato rhizosphere.</title>
        <authorList>
            <person name="Weon H.-Y."/>
            <person name="Lee S.A."/>
        </authorList>
    </citation>
    <scope>NUCLEOTIDE SEQUENCE [LARGE SCALE GENOMIC DNA]</scope>
    <source>
        <strain evidence="3 4">12200R-189</strain>
    </source>
</reference>
<dbReference type="InterPro" id="IPR029787">
    <property type="entry name" value="Nucleotide_cyclase"/>
</dbReference>
<dbReference type="KEGG" id="plyc:GXP70_01580"/>
<dbReference type="SMART" id="SM00267">
    <property type="entry name" value="GGDEF"/>
    <property type="match status" value="1"/>
</dbReference>
<dbReference type="GO" id="GO:0043709">
    <property type="term" value="P:cell adhesion involved in single-species biofilm formation"/>
    <property type="evidence" value="ECO:0007669"/>
    <property type="project" value="TreeGrafter"/>
</dbReference>
<sequence>MDIQLDTAPCGYVSLSDAGIILSVNQTFAHMLACERDELFGRHIESAMSVTNKLFFHTYFYPYIRLYGHVNEMCFSLRTGGGEEVPVLLNGVRQERGGVAVIDCVVLLMRKRMEYEKDMLLTKSRLEELYRATNEANKRLEQLHAEYERKQQELMLVNERLEAMASTDPLTGLRNRRHFQESLLANLASFRASGEPFSLLIFDIDHFKHINDTYGHPAGDRMLVNLAGLLQSLSRAGDIVARFGGEEFVAILPATGREETMLRAEAYRAAAADAAWEAQRITISIGAATASAADTEETILHRADLALYASKHGGRNRSTHADHMPAGG</sequence>
<gene>
    <name evidence="3" type="ORF">GXP70_01580</name>
</gene>
<dbReference type="PROSITE" id="PS50887">
    <property type="entry name" value="GGDEF"/>
    <property type="match status" value="1"/>
</dbReference>